<evidence type="ECO:0000256" key="1">
    <source>
        <dbReference type="SAM" id="MobiDB-lite"/>
    </source>
</evidence>
<keyword evidence="3" id="KW-1185">Reference proteome</keyword>
<evidence type="ECO:0000313" key="3">
    <source>
        <dbReference type="Proteomes" id="UP001609376"/>
    </source>
</evidence>
<dbReference type="RefSeq" id="WP_395131063.1">
    <property type="nucleotide sequence ID" value="NZ_JBIMPR010000001.1"/>
</dbReference>
<organism evidence="2 3">
    <name type="scientific">Paracoccus broussonetiae subsp. drimophilus</name>
    <dbReference type="NCBI Taxonomy" id="3373869"/>
    <lineage>
        <taxon>Bacteria</taxon>
        <taxon>Pseudomonadati</taxon>
        <taxon>Pseudomonadota</taxon>
        <taxon>Alphaproteobacteria</taxon>
        <taxon>Rhodobacterales</taxon>
        <taxon>Paracoccaceae</taxon>
        <taxon>Paracoccus</taxon>
        <taxon>Paracoccus broussonetiae</taxon>
    </lineage>
</organism>
<gene>
    <name evidence="2" type="ORF">ACHFJ0_00560</name>
</gene>
<comment type="caution">
    <text evidence="2">The sequence shown here is derived from an EMBL/GenBank/DDBJ whole genome shotgun (WGS) entry which is preliminary data.</text>
</comment>
<feature type="compositionally biased region" description="Basic and acidic residues" evidence="1">
    <location>
        <begin position="240"/>
        <end position="251"/>
    </location>
</feature>
<dbReference type="EMBL" id="JBIMPR010000001">
    <property type="protein sequence ID" value="MFH5772705.1"/>
    <property type="molecule type" value="Genomic_DNA"/>
</dbReference>
<accession>A0ABW7LEC9</accession>
<protein>
    <recommendedName>
        <fullName evidence="4">DUF222 domain-containing protein</fullName>
    </recommendedName>
</protein>
<dbReference type="Proteomes" id="UP001609376">
    <property type="component" value="Unassembled WGS sequence"/>
</dbReference>
<evidence type="ECO:0000313" key="2">
    <source>
        <dbReference type="EMBL" id="MFH5772705.1"/>
    </source>
</evidence>
<name>A0ABW7LEC9_9RHOB</name>
<proteinExistence type="predicted"/>
<sequence length="285" mass="30517">MIARNIPRPIARVGKAQIAMSAKAPAAFARLLSRAALDTVGKIGKLAPPVALDRLKQLDQAANELAALIDAAEDCARDLKCAADILQAREGAEGNGPASLSAVAAFSAAHFARQLAPEADYSALIETSEALLSAEKLVSDHAVSARRKLSDARRTIGHATEAAVAHPSSDPGEILGRFECSLVTQALIDRALSEGRSDAVLRDICAEACRTRMNASRAEQRSKAGRIRADIERMASEVWHDQGRKRPRAVEIMEQGTRPRGSRDDQGIAWPDRQSDQRTRAGTGC</sequence>
<reference evidence="2 3" key="1">
    <citation type="submission" date="2024-10" db="EMBL/GenBank/DDBJ databases">
        <title>Paracoccus drimophilus sp. nov., a novel bacterium from corn roots in Hunan.</title>
        <authorList>
            <person name="Li X."/>
        </authorList>
    </citation>
    <scope>NUCLEOTIDE SEQUENCE [LARGE SCALE GENOMIC DNA]</scope>
    <source>
        <strain evidence="2 3">NGMCC 1.201697</strain>
    </source>
</reference>
<feature type="region of interest" description="Disordered" evidence="1">
    <location>
        <begin position="240"/>
        <end position="285"/>
    </location>
</feature>
<evidence type="ECO:0008006" key="4">
    <source>
        <dbReference type="Google" id="ProtNLM"/>
    </source>
</evidence>